<dbReference type="RefSeq" id="XP_007725068.1">
    <property type="nucleotide sequence ID" value="XM_007726878.1"/>
</dbReference>
<reference evidence="2 3" key="1">
    <citation type="submission" date="2013-03" db="EMBL/GenBank/DDBJ databases">
        <title>The Genome Sequence of Capronia coronata CBS 617.96.</title>
        <authorList>
            <consortium name="The Broad Institute Genomics Platform"/>
            <person name="Cuomo C."/>
            <person name="de Hoog S."/>
            <person name="Gorbushina A."/>
            <person name="Walker B."/>
            <person name="Young S.K."/>
            <person name="Zeng Q."/>
            <person name="Gargeya S."/>
            <person name="Fitzgerald M."/>
            <person name="Haas B."/>
            <person name="Abouelleil A."/>
            <person name="Allen A.W."/>
            <person name="Alvarado L."/>
            <person name="Arachchi H.M."/>
            <person name="Berlin A.M."/>
            <person name="Chapman S.B."/>
            <person name="Gainer-Dewar J."/>
            <person name="Goldberg J."/>
            <person name="Griggs A."/>
            <person name="Gujja S."/>
            <person name="Hansen M."/>
            <person name="Howarth C."/>
            <person name="Imamovic A."/>
            <person name="Ireland A."/>
            <person name="Larimer J."/>
            <person name="McCowan C."/>
            <person name="Murphy C."/>
            <person name="Pearson M."/>
            <person name="Poon T.W."/>
            <person name="Priest M."/>
            <person name="Roberts A."/>
            <person name="Saif S."/>
            <person name="Shea T."/>
            <person name="Sisk P."/>
            <person name="Sykes S."/>
            <person name="Wortman J."/>
            <person name="Nusbaum C."/>
            <person name="Birren B."/>
        </authorList>
    </citation>
    <scope>NUCLEOTIDE SEQUENCE [LARGE SCALE GENOMIC DNA]</scope>
    <source>
        <strain evidence="2 3">CBS 617.96</strain>
    </source>
</reference>
<protein>
    <recommendedName>
        <fullName evidence="1">FAD dependent oxidoreductase domain-containing protein</fullName>
    </recommendedName>
</protein>
<dbReference type="GO" id="GO:0005737">
    <property type="term" value="C:cytoplasm"/>
    <property type="evidence" value="ECO:0007669"/>
    <property type="project" value="TreeGrafter"/>
</dbReference>
<dbReference type="SUPFAM" id="SSF51905">
    <property type="entry name" value="FAD/NAD(P)-binding domain"/>
    <property type="match status" value="1"/>
</dbReference>
<dbReference type="GeneID" id="19160867"/>
<accession>W9Y7L5</accession>
<dbReference type="Gene3D" id="3.30.9.10">
    <property type="entry name" value="D-Amino Acid Oxidase, subunit A, domain 2"/>
    <property type="match status" value="1"/>
</dbReference>
<dbReference type="PANTHER" id="PTHR13847">
    <property type="entry name" value="SARCOSINE DEHYDROGENASE-RELATED"/>
    <property type="match status" value="1"/>
</dbReference>
<keyword evidence="3" id="KW-1185">Reference proteome</keyword>
<evidence type="ECO:0000259" key="1">
    <source>
        <dbReference type="Pfam" id="PF01266"/>
    </source>
</evidence>
<dbReference type="OrthoDB" id="429143at2759"/>
<dbReference type="Proteomes" id="UP000019484">
    <property type="component" value="Unassembled WGS sequence"/>
</dbReference>
<organism evidence="2 3">
    <name type="scientific">Capronia coronata CBS 617.96</name>
    <dbReference type="NCBI Taxonomy" id="1182541"/>
    <lineage>
        <taxon>Eukaryota</taxon>
        <taxon>Fungi</taxon>
        <taxon>Dikarya</taxon>
        <taxon>Ascomycota</taxon>
        <taxon>Pezizomycotina</taxon>
        <taxon>Eurotiomycetes</taxon>
        <taxon>Chaetothyriomycetidae</taxon>
        <taxon>Chaetothyriales</taxon>
        <taxon>Herpotrichiellaceae</taxon>
        <taxon>Capronia</taxon>
    </lineage>
</organism>
<dbReference type="eggNOG" id="ENOG502QVCU">
    <property type="taxonomic scope" value="Eukaryota"/>
</dbReference>
<dbReference type="HOGENOM" id="CLU_022730_0_1_1"/>
<feature type="domain" description="FAD dependent oxidoreductase" evidence="1">
    <location>
        <begin position="34"/>
        <end position="413"/>
    </location>
</feature>
<dbReference type="AlphaFoldDB" id="W9Y7L5"/>
<name>W9Y7L5_9EURO</name>
<evidence type="ECO:0000313" key="2">
    <source>
        <dbReference type="EMBL" id="EXJ85630.1"/>
    </source>
</evidence>
<dbReference type="Gene3D" id="3.50.50.60">
    <property type="entry name" value="FAD/NAD(P)-binding domain"/>
    <property type="match status" value="1"/>
</dbReference>
<dbReference type="InterPro" id="IPR006076">
    <property type="entry name" value="FAD-dep_OxRdtase"/>
</dbReference>
<dbReference type="EMBL" id="AMWN01000005">
    <property type="protein sequence ID" value="EXJ85630.1"/>
    <property type="molecule type" value="Genomic_DNA"/>
</dbReference>
<dbReference type="Pfam" id="PF01266">
    <property type="entry name" value="DAO"/>
    <property type="match status" value="1"/>
</dbReference>
<sequence length="456" mass="50009">MPLPHDNPMPSYWLSFPSDLSKHRTTEELPQEADVVVIGSGYSGAATAYNLLQKDGGKKPTVVILEARDACSGATGRNGGHVLPDLYFNASSYEKRFGPRTAEELTSFEMQQVIEVKKLVDREQIDCDFELTRAVGVFLDNRVAAPTIAAYKDMKARGYQFPDDLHFIADPKKAEQVSGVKGALAAFSHTAASVWPYKMVTHLLRRCLGWGANLQTHTPVLSISDAPDAAGRWSVRTARGQIRAKKVVVAANAYIPSLLPEFGDKIVPARGIACRIAVPDGGKPAPHLNNSYTIRYGPQEYDYLISRTDGSIVVGGAKQKVLLNDANWHNNSDDSQLIPGAAEYFDGYMQRLFHGWEDSGAQVTHIWTGIMGYSSDLMPWVGELPGKPGIYVLAGFTGHGMPRILGCATAIASLVRGDVQYLSETKIPPPFWITKDRLRMKNNIAREYMAGSRPSL</sequence>
<evidence type="ECO:0000313" key="3">
    <source>
        <dbReference type="Proteomes" id="UP000019484"/>
    </source>
</evidence>
<dbReference type="InterPro" id="IPR036188">
    <property type="entry name" value="FAD/NAD-bd_sf"/>
</dbReference>
<dbReference type="STRING" id="1182541.W9Y7L5"/>
<gene>
    <name evidence="2" type="ORF">A1O1_05996</name>
</gene>
<dbReference type="PANTHER" id="PTHR13847:SF279">
    <property type="entry name" value="FAD DEPENDENT OXIDOREDUCTASE DOMAIN-CONTAINING PROTEIN-RELATED"/>
    <property type="match status" value="1"/>
</dbReference>
<comment type="caution">
    <text evidence="2">The sequence shown here is derived from an EMBL/GenBank/DDBJ whole genome shotgun (WGS) entry which is preliminary data.</text>
</comment>
<proteinExistence type="predicted"/>